<dbReference type="PRINTS" id="PR00685">
    <property type="entry name" value="TIFACTORIIB"/>
</dbReference>
<dbReference type="RefSeq" id="WP_176791184.1">
    <property type="nucleotide sequence ID" value="NZ_FNQT01000001.1"/>
</dbReference>
<dbReference type="Gene3D" id="1.10.472.170">
    <property type="match status" value="1"/>
</dbReference>
<organism evidence="5 6">
    <name type="scientific">Haloplanus vescus</name>
    <dbReference type="NCBI Taxonomy" id="555874"/>
    <lineage>
        <taxon>Archaea</taxon>
        <taxon>Methanobacteriati</taxon>
        <taxon>Methanobacteriota</taxon>
        <taxon>Stenosarchaea group</taxon>
        <taxon>Halobacteria</taxon>
        <taxon>Halobacteriales</taxon>
        <taxon>Haloferacaceae</taxon>
        <taxon>Haloplanus</taxon>
    </lineage>
</organism>
<dbReference type="InterPro" id="IPR036915">
    <property type="entry name" value="Cyclin-like_sf"/>
</dbReference>
<protein>
    <submittedName>
        <fullName evidence="5">Transcription initiation factor TFIIIB, Brf1 subunit/Transcription initiation factor TFIIB</fullName>
    </submittedName>
</protein>
<keyword evidence="1" id="KW-0805">Transcription regulation</keyword>
<name>A0A1H3WZI6_9EURY</name>
<feature type="domain" description="Transcription factor TFIIB cyclin-like" evidence="4">
    <location>
        <begin position="174"/>
        <end position="252"/>
    </location>
</feature>
<dbReference type="PANTHER" id="PTHR11618:SF13">
    <property type="entry name" value="TRANSCRIPTION INITIATION FACTOR IIB"/>
    <property type="match status" value="1"/>
</dbReference>
<proteinExistence type="predicted"/>
<feature type="compositionally biased region" description="Low complexity" evidence="3">
    <location>
        <begin position="52"/>
        <end position="66"/>
    </location>
</feature>
<dbReference type="InterPro" id="IPR000812">
    <property type="entry name" value="TFIIB"/>
</dbReference>
<evidence type="ECO:0000313" key="5">
    <source>
        <dbReference type="EMBL" id="SDZ92549.1"/>
    </source>
</evidence>
<reference evidence="5 6" key="1">
    <citation type="submission" date="2016-10" db="EMBL/GenBank/DDBJ databases">
        <authorList>
            <person name="de Groot N.N."/>
        </authorList>
    </citation>
    <scope>NUCLEOTIDE SEQUENCE [LARGE SCALE GENOMIC DNA]</scope>
    <source>
        <strain evidence="5 6">CGMCC 1.8712</strain>
    </source>
</reference>
<evidence type="ECO:0000256" key="2">
    <source>
        <dbReference type="ARBA" id="ARBA00023163"/>
    </source>
</evidence>
<dbReference type="GO" id="GO:0097550">
    <property type="term" value="C:transcription preinitiation complex"/>
    <property type="evidence" value="ECO:0007669"/>
    <property type="project" value="TreeGrafter"/>
</dbReference>
<feature type="region of interest" description="Disordered" evidence="3">
    <location>
        <begin position="47"/>
        <end position="66"/>
    </location>
</feature>
<dbReference type="OrthoDB" id="350863at2157"/>
<dbReference type="STRING" id="555874.SAMN04488065_1256"/>
<dbReference type="Proteomes" id="UP000236755">
    <property type="component" value="Unassembled WGS sequence"/>
</dbReference>
<dbReference type="InterPro" id="IPR013150">
    <property type="entry name" value="TFIIB_cyclin"/>
</dbReference>
<gene>
    <name evidence="5" type="ORF">SAMN04488065_1256</name>
</gene>
<dbReference type="GO" id="GO:0003743">
    <property type="term" value="F:translation initiation factor activity"/>
    <property type="evidence" value="ECO:0007669"/>
    <property type="project" value="UniProtKB-KW"/>
</dbReference>
<dbReference type="GO" id="GO:0017025">
    <property type="term" value="F:TBP-class protein binding"/>
    <property type="evidence" value="ECO:0007669"/>
    <property type="project" value="InterPro"/>
</dbReference>
<dbReference type="EMBL" id="FNQT01000001">
    <property type="protein sequence ID" value="SDZ92549.1"/>
    <property type="molecule type" value="Genomic_DNA"/>
</dbReference>
<dbReference type="Pfam" id="PF00382">
    <property type="entry name" value="TFIIB"/>
    <property type="match status" value="2"/>
</dbReference>
<dbReference type="Gene3D" id="1.10.472.10">
    <property type="entry name" value="Cyclin-like"/>
    <property type="match status" value="1"/>
</dbReference>
<keyword evidence="5" id="KW-0648">Protein biosynthesis</keyword>
<keyword evidence="6" id="KW-1185">Reference proteome</keyword>
<dbReference type="AlphaFoldDB" id="A0A1H3WZI6"/>
<dbReference type="SUPFAM" id="SSF47954">
    <property type="entry name" value="Cyclin-like"/>
    <property type="match status" value="2"/>
</dbReference>
<dbReference type="PANTHER" id="PTHR11618">
    <property type="entry name" value="TRANSCRIPTION INITIATION FACTOR IIB-RELATED"/>
    <property type="match status" value="1"/>
</dbReference>
<feature type="domain" description="Transcription factor TFIIB cyclin-like" evidence="4">
    <location>
        <begin position="77"/>
        <end position="159"/>
    </location>
</feature>
<evidence type="ECO:0000256" key="1">
    <source>
        <dbReference type="ARBA" id="ARBA00023015"/>
    </source>
</evidence>
<evidence type="ECO:0000256" key="3">
    <source>
        <dbReference type="SAM" id="MobiDB-lite"/>
    </source>
</evidence>
<keyword evidence="5" id="KW-0396">Initiation factor</keyword>
<sequence>MTESPLTADENDSLEGCPQCASEAILESEFGLDPVCASCGVVISDDLDESTSDTSTEETTQTTESWTDYSKVTNSTEKHVVDALLCLEQIGDELGVSSSVRQEAAKLYGDVAIANATDGRPTPAVIGAVLVLASRDGGVPIPIHPVAKAAEIDTKSLKRLVRILPDEIGHETATAVPRDYLTFLRQELNLDGDTVATAHYVLEQVVNTGRVSGANPAGVAAAAVYSASKRDLTQRVVADAAGISVETVRVRLLDCRAAVSDR</sequence>
<keyword evidence="2" id="KW-0804">Transcription</keyword>
<evidence type="ECO:0000259" key="4">
    <source>
        <dbReference type="Pfam" id="PF00382"/>
    </source>
</evidence>
<accession>A0A1H3WZI6</accession>
<dbReference type="GO" id="GO:0070897">
    <property type="term" value="P:transcription preinitiation complex assembly"/>
    <property type="evidence" value="ECO:0007669"/>
    <property type="project" value="InterPro"/>
</dbReference>
<evidence type="ECO:0000313" key="6">
    <source>
        <dbReference type="Proteomes" id="UP000236755"/>
    </source>
</evidence>